<dbReference type="EMBL" id="FMVW01000008">
    <property type="protein sequence ID" value="SCZ43060.1"/>
    <property type="molecule type" value="Genomic_DNA"/>
</dbReference>
<protein>
    <submittedName>
        <fullName evidence="1">Putative photosynthetic complex assembly protein</fullName>
    </submittedName>
</protein>
<dbReference type="InterPro" id="IPR017495">
    <property type="entry name" value="PuhC"/>
</dbReference>
<evidence type="ECO:0000313" key="2">
    <source>
        <dbReference type="Proteomes" id="UP000199347"/>
    </source>
</evidence>
<gene>
    <name evidence="1" type="ORF">SAMN03080610_02981</name>
</gene>
<dbReference type="Proteomes" id="UP000199347">
    <property type="component" value="Unassembled WGS sequence"/>
</dbReference>
<dbReference type="RefSeq" id="WP_244514603.1">
    <property type="nucleotide sequence ID" value="NZ_FMVW01000008.1"/>
</dbReference>
<reference evidence="1 2" key="1">
    <citation type="submission" date="2016-10" db="EMBL/GenBank/DDBJ databases">
        <authorList>
            <person name="de Groot N.N."/>
        </authorList>
    </citation>
    <scope>NUCLEOTIDE SEQUENCE [LARGE SCALE GENOMIC DNA]</scope>
    <source>
        <strain evidence="1 2">DSM 2698</strain>
    </source>
</reference>
<keyword evidence="2" id="KW-1185">Reference proteome</keyword>
<sequence length="153" mass="16298">MSGFTNTAPFPRGPLLAVAALLTVSIVLAAVSAFDRRGHSTDMPGTTAVEVRLLQFKDRANGGVGIFDASDGSQIAVAAPGTNGFLRATLRGLAHERERRGISPDSPFRLTYWNDGQLSLEDPSTGRLVALDAFGPTNAQVFARFLPETRQAQ</sequence>
<name>A0A1G5P265_AFIMA</name>
<evidence type="ECO:0000313" key="1">
    <source>
        <dbReference type="EMBL" id="SCZ43060.1"/>
    </source>
</evidence>
<dbReference type="NCBIfam" id="TIGR03054">
    <property type="entry name" value="photo_alph_chp1"/>
    <property type="match status" value="1"/>
</dbReference>
<proteinExistence type="predicted"/>
<dbReference type="AlphaFoldDB" id="A0A1G5P265"/>
<dbReference type="STRING" id="1120955.SAMN03080610_02981"/>
<accession>A0A1G5P265</accession>
<organism evidence="1 2">
    <name type="scientific">Afifella marina DSM 2698</name>
    <dbReference type="NCBI Taxonomy" id="1120955"/>
    <lineage>
        <taxon>Bacteria</taxon>
        <taxon>Pseudomonadati</taxon>
        <taxon>Pseudomonadota</taxon>
        <taxon>Alphaproteobacteria</taxon>
        <taxon>Hyphomicrobiales</taxon>
        <taxon>Afifellaceae</taxon>
        <taxon>Afifella</taxon>
    </lineage>
</organism>